<feature type="region of interest" description="Disordered" evidence="1">
    <location>
        <begin position="1"/>
        <end position="28"/>
    </location>
</feature>
<organism evidence="2 3">
    <name type="scientific">[Mycobacterium] nativiensis</name>
    <dbReference type="NCBI Taxonomy" id="2855503"/>
    <lineage>
        <taxon>Bacteria</taxon>
        <taxon>Bacillati</taxon>
        <taxon>Actinomycetota</taxon>
        <taxon>Actinomycetes</taxon>
        <taxon>Mycobacteriales</taxon>
        <taxon>Mycobacteriaceae</taxon>
        <taxon>Mycolicibacter</taxon>
    </lineage>
</organism>
<evidence type="ECO:0000313" key="2">
    <source>
        <dbReference type="EMBL" id="MEB3033373.1"/>
    </source>
</evidence>
<protein>
    <submittedName>
        <fullName evidence="2">Uncharacterized protein</fullName>
    </submittedName>
</protein>
<dbReference type="Proteomes" id="UP001298593">
    <property type="component" value="Unassembled WGS sequence"/>
</dbReference>
<feature type="compositionally biased region" description="Basic and acidic residues" evidence="1">
    <location>
        <begin position="9"/>
        <end position="28"/>
    </location>
</feature>
<keyword evidence="3" id="KW-1185">Reference proteome</keyword>
<gene>
    <name evidence="2" type="ORF">KV113_17615</name>
</gene>
<dbReference type="EMBL" id="JAYJJU010000018">
    <property type="protein sequence ID" value="MEB3033373.1"/>
    <property type="molecule type" value="Genomic_DNA"/>
</dbReference>
<evidence type="ECO:0000313" key="3">
    <source>
        <dbReference type="Proteomes" id="UP001298593"/>
    </source>
</evidence>
<sequence length="113" mass="13270">MWRSGTARPVERQITARERENGRRNPRRRTDKEWQCLYYELSYEPTPTREVESEAMAVSVSPPACGELPAASGDMAGRRVELCAPRRYPERLDFLYDAEVDREIEREQHHLHP</sequence>
<reference evidence="2 3" key="1">
    <citation type="submission" date="2023-12" db="EMBL/GenBank/DDBJ databases">
        <title>Description of new species of Mycobacterium terrae complex isolated from sewage at the Sao Paulo Zoological Park Foundation in Brazil.</title>
        <authorList>
            <person name="Romagnoli C.L."/>
            <person name="Conceicao E.C."/>
            <person name="Machado E."/>
            <person name="Barreto L.B.P.F."/>
            <person name="Sharma A."/>
            <person name="Silva N.M."/>
            <person name="Marques L.E."/>
            <person name="Juliana M.A."/>
            <person name="Lourenco M.C.S."/>
            <person name="Digiampietri L.A."/>
            <person name="Suffys P.N."/>
            <person name="Viana-Niero C."/>
        </authorList>
    </citation>
    <scope>NUCLEOTIDE SEQUENCE [LARGE SCALE GENOMIC DNA]</scope>
    <source>
        <strain evidence="2 3">MYC340</strain>
    </source>
</reference>
<comment type="caution">
    <text evidence="2">The sequence shown here is derived from an EMBL/GenBank/DDBJ whole genome shotgun (WGS) entry which is preliminary data.</text>
</comment>
<proteinExistence type="predicted"/>
<name>A0ABU5XZS0_9MYCO</name>
<accession>A0ABU5XZS0</accession>
<evidence type="ECO:0000256" key="1">
    <source>
        <dbReference type="SAM" id="MobiDB-lite"/>
    </source>
</evidence>